<accession>A0ABT8G3P2</accession>
<evidence type="ECO:0000313" key="2">
    <source>
        <dbReference type="Proteomes" id="UP001172738"/>
    </source>
</evidence>
<proteinExistence type="predicted"/>
<keyword evidence="2" id="KW-1185">Reference proteome</keyword>
<comment type="caution">
    <text evidence="1">The sequence shown here is derived from an EMBL/GenBank/DDBJ whole genome shotgun (WGS) entry which is preliminary data.</text>
</comment>
<organism evidence="1 2">
    <name type="scientific">Demequina zhanjiangensis</name>
    <dbReference type="NCBI Taxonomy" id="3051659"/>
    <lineage>
        <taxon>Bacteria</taxon>
        <taxon>Bacillati</taxon>
        <taxon>Actinomycetota</taxon>
        <taxon>Actinomycetes</taxon>
        <taxon>Micrococcales</taxon>
        <taxon>Demequinaceae</taxon>
        <taxon>Demequina</taxon>
    </lineage>
</organism>
<dbReference type="Proteomes" id="UP001172738">
    <property type="component" value="Unassembled WGS sequence"/>
</dbReference>
<reference evidence="1" key="1">
    <citation type="submission" date="2023-06" db="EMBL/GenBank/DDBJ databases">
        <title>SYSU T00b26.</title>
        <authorList>
            <person name="Gao L."/>
            <person name="Fang B.-Z."/>
            <person name="Li W.-J."/>
        </authorList>
    </citation>
    <scope>NUCLEOTIDE SEQUENCE</scope>
    <source>
        <strain evidence="1">SYSU T00b26</strain>
    </source>
</reference>
<dbReference type="RefSeq" id="WP_301129568.1">
    <property type="nucleotide sequence ID" value="NZ_JAUHPV010000007.1"/>
</dbReference>
<evidence type="ECO:0000313" key="1">
    <source>
        <dbReference type="EMBL" id="MDN4473745.1"/>
    </source>
</evidence>
<name>A0ABT8G3P2_9MICO</name>
<gene>
    <name evidence="1" type="ORF">QQX04_12135</name>
</gene>
<sequence length="134" mass="14197">MSHAATISELPLSLEGLARAAAEGRARGLGLTLTAGGSIITGEITAPADYWGHFTTTAHRGEVSLDAIAALAGGVVQDPFEQMIEAETHADALHVALYLRDVQMFSAGTKVELDWYRVFTSHITGYTLGRTILG</sequence>
<protein>
    <submittedName>
        <fullName evidence="1">Uncharacterized protein</fullName>
    </submittedName>
</protein>
<dbReference type="EMBL" id="JAUHPV010000007">
    <property type="protein sequence ID" value="MDN4473745.1"/>
    <property type="molecule type" value="Genomic_DNA"/>
</dbReference>